<dbReference type="Proteomes" id="UP001150942">
    <property type="component" value="Unassembled WGS sequence"/>
</dbReference>
<protein>
    <submittedName>
        <fullName evidence="1">Uncharacterized protein</fullName>
    </submittedName>
</protein>
<dbReference type="EMBL" id="JAPQKQ010000002">
    <property type="protein sequence ID" value="KAJ5207733.1"/>
    <property type="molecule type" value="Genomic_DNA"/>
</dbReference>
<proteinExistence type="predicted"/>
<reference evidence="1" key="1">
    <citation type="submission" date="2022-11" db="EMBL/GenBank/DDBJ databases">
        <authorList>
            <person name="Petersen C."/>
        </authorList>
    </citation>
    <scope>NUCLEOTIDE SEQUENCE</scope>
    <source>
        <strain evidence="1">IBT 20477</strain>
    </source>
</reference>
<organism evidence="1 2">
    <name type="scientific">Penicillium cf. viridicatum</name>
    <dbReference type="NCBI Taxonomy" id="2972119"/>
    <lineage>
        <taxon>Eukaryota</taxon>
        <taxon>Fungi</taxon>
        <taxon>Dikarya</taxon>
        <taxon>Ascomycota</taxon>
        <taxon>Pezizomycotina</taxon>
        <taxon>Eurotiomycetes</taxon>
        <taxon>Eurotiomycetidae</taxon>
        <taxon>Eurotiales</taxon>
        <taxon>Aspergillaceae</taxon>
        <taxon>Penicillium</taxon>
    </lineage>
</organism>
<evidence type="ECO:0000313" key="1">
    <source>
        <dbReference type="EMBL" id="KAJ5207733.1"/>
    </source>
</evidence>
<dbReference type="AlphaFoldDB" id="A0A9W9MUH6"/>
<sequence length="274" mass="31565">MSHETNFFFCLKIAAGNIAGNVLKLHPRKEFSQASLQYPARGRSCTKYAGIVDLCPCAAWTIRERSRIVKLLKSRTAKLAQVQIGPFKFDRTGGPHLSHSCSLVTTPNRNARVEMRIFIDKSDHLVVHARYTIHLSTRLARASAEPIVSCPHVDLNSLIYSNSPNRGCPQCRTLIDRDSTLSQDKEIAVFDVKRDLGSCKWPADSRWLSNCRITGDEFSQNIKFWSSSRHLKETRANYYGWDQEYEEDQRLLQEEYARIQLYQERLRREAISNR</sequence>
<evidence type="ECO:0000313" key="2">
    <source>
        <dbReference type="Proteomes" id="UP001150942"/>
    </source>
</evidence>
<keyword evidence="2" id="KW-1185">Reference proteome</keyword>
<dbReference type="OrthoDB" id="4454461at2759"/>
<name>A0A9W9MUH6_9EURO</name>
<gene>
    <name evidence="1" type="ORF">N7449_002112</name>
</gene>
<reference evidence="1" key="2">
    <citation type="journal article" date="2023" name="IMA Fungus">
        <title>Comparative genomic study of the Penicillium genus elucidates a diverse pangenome and 15 lateral gene transfer events.</title>
        <authorList>
            <person name="Petersen C."/>
            <person name="Sorensen T."/>
            <person name="Nielsen M.R."/>
            <person name="Sondergaard T.E."/>
            <person name="Sorensen J.L."/>
            <person name="Fitzpatrick D.A."/>
            <person name="Frisvad J.C."/>
            <person name="Nielsen K.L."/>
        </authorList>
    </citation>
    <scope>NUCLEOTIDE SEQUENCE</scope>
    <source>
        <strain evidence="1">IBT 20477</strain>
    </source>
</reference>
<accession>A0A9W9MUH6</accession>
<comment type="caution">
    <text evidence="1">The sequence shown here is derived from an EMBL/GenBank/DDBJ whole genome shotgun (WGS) entry which is preliminary data.</text>
</comment>